<evidence type="ECO:0000313" key="1">
    <source>
        <dbReference type="EMBL" id="MBC9180427.1"/>
    </source>
</evidence>
<accession>A0ABR7RF24</accession>
<keyword evidence="2" id="KW-1185">Reference proteome</keyword>
<comment type="caution">
    <text evidence="1">The sequence shown here is derived from an EMBL/GenBank/DDBJ whole genome shotgun (WGS) entry which is preliminary data.</text>
</comment>
<feature type="non-terminal residue" evidence="1">
    <location>
        <position position="106"/>
    </location>
</feature>
<dbReference type="Proteomes" id="UP000603940">
    <property type="component" value="Unassembled WGS sequence"/>
</dbReference>
<reference evidence="1 2" key="1">
    <citation type="journal article" date="2009" name="Int. J. Syst. Evol. Microbiol.">
        <title>Transfer of Teichococcus ludipueritiae and Muricoccus roseus to the genus Roseomonas, as Roseomonas ludipueritiae comb. nov. and Roseomonas rosea comb. nov., respectively, and emended description of the genus Roseomonas.</title>
        <authorList>
            <person name="Sanchez-Porro C."/>
            <person name="Gallego V."/>
            <person name="Busse H.J."/>
            <person name="Kampfer P."/>
            <person name="Ventosa A."/>
        </authorList>
    </citation>
    <scope>NUCLEOTIDE SEQUENCE [LARGE SCALE GENOMIC DNA]</scope>
    <source>
        <strain evidence="1 2">DSM 14915</strain>
    </source>
</reference>
<organism evidence="1 2">
    <name type="scientific">Pseudoroseomonas ludipueritiae</name>
    <dbReference type="NCBI Taxonomy" id="198093"/>
    <lineage>
        <taxon>Bacteria</taxon>
        <taxon>Pseudomonadati</taxon>
        <taxon>Pseudomonadota</taxon>
        <taxon>Alphaproteobacteria</taxon>
        <taxon>Acetobacterales</taxon>
        <taxon>Acetobacteraceae</taxon>
        <taxon>Pseudoroseomonas</taxon>
    </lineage>
</organism>
<sequence>MALLPRRRLAFLPESLRRVPHLPAFWPEHQPVMEGAEILALPAGRPPRGAPAELLRYAAGPLRAPTFGRRMAPVALLLVDGLPTCLDSAPLAAAPPAAELAGRAAA</sequence>
<protein>
    <submittedName>
        <fullName evidence="1">Uncharacterized protein</fullName>
    </submittedName>
</protein>
<dbReference type="RefSeq" id="WP_187781345.1">
    <property type="nucleotide sequence ID" value="NZ_JACTUZ010000332.1"/>
</dbReference>
<name>A0ABR7RF24_9PROT</name>
<evidence type="ECO:0000313" key="2">
    <source>
        <dbReference type="Proteomes" id="UP000603940"/>
    </source>
</evidence>
<gene>
    <name evidence="1" type="ORF">IBL25_26115</name>
</gene>
<proteinExistence type="predicted"/>
<dbReference type="EMBL" id="JACTUZ010000332">
    <property type="protein sequence ID" value="MBC9180427.1"/>
    <property type="molecule type" value="Genomic_DNA"/>
</dbReference>